<dbReference type="PATRIC" id="fig|883161.3.peg.1408"/>
<dbReference type="STRING" id="883161.HMPREF9306_01415"/>
<evidence type="ECO:0000256" key="5">
    <source>
        <dbReference type="SAM" id="MobiDB-lite"/>
    </source>
</evidence>
<keyword evidence="4" id="KW-0472">Membrane</keyword>
<comment type="caution">
    <text evidence="6">The sequence shown here is derived from an EMBL/GenBank/DDBJ whole genome shotgun (WGS) entry which is preliminary data.</text>
</comment>
<evidence type="ECO:0000256" key="2">
    <source>
        <dbReference type="ARBA" id="ARBA00022692"/>
    </source>
</evidence>
<sequence>MALLRFFGRALFSSYFVADGVGMITSPDKGAERVATTTDRIVPLVQRVLPEGASDALPEDPKTWSRIFGCMQVAGGALYTLGLGRRFGALLLAISAVPKALNARDEEGSSLVPLSLLGAAIVATRDRNGKPSLSWRAEQARKEACKAVDRKADKVNRKAKKAAKKAEKKLNKTRKSFK</sequence>
<name>S2W320_9ACTN</name>
<dbReference type="RefSeq" id="WP_016456242.1">
    <property type="nucleotide sequence ID" value="NZ_KE150269.1"/>
</dbReference>
<dbReference type="Proteomes" id="UP000014417">
    <property type="component" value="Unassembled WGS sequence"/>
</dbReference>
<proteinExistence type="predicted"/>
<dbReference type="Pfam" id="PF07681">
    <property type="entry name" value="DoxX"/>
    <property type="match status" value="1"/>
</dbReference>
<keyword evidence="3" id="KW-1133">Transmembrane helix</keyword>
<evidence type="ECO:0008006" key="8">
    <source>
        <dbReference type="Google" id="ProtNLM"/>
    </source>
</evidence>
<accession>S2W320</accession>
<gene>
    <name evidence="6" type="ORF">HMPREF9306_01415</name>
</gene>
<organism evidence="6 7">
    <name type="scientific">Propionimicrobium lymphophilum ACS-093-V-SCH5</name>
    <dbReference type="NCBI Taxonomy" id="883161"/>
    <lineage>
        <taxon>Bacteria</taxon>
        <taxon>Bacillati</taxon>
        <taxon>Actinomycetota</taxon>
        <taxon>Actinomycetes</taxon>
        <taxon>Propionibacteriales</taxon>
        <taxon>Propionibacteriaceae</taxon>
        <taxon>Propionimicrobium</taxon>
    </lineage>
</organism>
<evidence type="ECO:0000313" key="7">
    <source>
        <dbReference type="Proteomes" id="UP000014417"/>
    </source>
</evidence>
<feature type="region of interest" description="Disordered" evidence="5">
    <location>
        <begin position="146"/>
        <end position="178"/>
    </location>
</feature>
<evidence type="ECO:0000313" key="6">
    <source>
        <dbReference type="EMBL" id="EPD32715.1"/>
    </source>
</evidence>
<keyword evidence="2" id="KW-0812">Transmembrane</keyword>
<comment type="subcellular location">
    <subcellularLocation>
        <location evidence="1">Membrane</location>
        <topology evidence="1">Multi-pass membrane protein</topology>
    </subcellularLocation>
</comment>
<evidence type="ECO:0000256" key="3">
    <source>
        <dbReference type="ARBA" id="ARBA00022989"/>
    </source>
</evidence>
<dbReference type="AlphaFoldDB" id="S2W320"/>
<evidence type="ECO:0000256" key="1">
    <source>
        <dbReference type="ARBA" id="ARBA00004141"/>
    </source>
</evidence>
<evidence type="ECO:0000256" key="4">
    <source>
        <dbReference type="ARBA" id="ARBA00023136"/>
    </source>
</evidence>
<reference evidence="6 7" key="1">
    <citation type="submission" date="2013-04" db="EMBL/GenBank/DDBJ databases">
        <title>The Genome Sequence of Propionimicrobium lymphophilum ACS-093-V-SCH5.</title>
        <authorList>
            <consortium name="The Broad Institute Genomics Platform"/>
            <person name="Earl A."/>
            <person name="Ward D."/>
            <person name="Feldgarden M."/>
            <person name="Gevers D."/>
            <person name="Saerens B."/>
            <person name="Vaneechoutte M."/>
            <person name="Walker B."/>
            <person name="Young S."/>
            <person name="Zeng Q."/>
            <person name="Gargeya S."/>
            <person name="Fitzgerald M."/>
            <person name="Haas B."/>
            <person name="Abouelleil A."/>
            <person name="Allen A.W."/>
            <person name="Alvarado L."/>
            <person name="Arachchi H.M."/>
            <person name="Berlin A.M."/>
            <person name="Chapman S.B."/>
            <person name="Gainer-Dewar J."/>
            <person name="Goldberg J."/>
            <person name="Griggs A."/>
            <person name="Gujja S."/>
            <person name="Hansen M."/>
            <person name="Howarth C."/>
            <person name="Imamovic A."/>
            <person name="Ireland A."/>
            <person name="Larimer J."/>
            <person name="McCowan C."/>
            <person name="Murphy C."/>
            <person name="Pearson M."/>
            <person name="Poon T.W."/>
            <person name="Priest M."/>
            <person name="Roberts A."/>
            <person name="Saif S."/>
            <person name="Shea T."/>
            <person name="Sisk P."/>
            <person name="Sykes S."/>
            <person name="Wortman J."/>
            <person name="Nusbaum C."/>
            <person name="Birren B."/>
        </authorList>
    </citation>
    <scope>NUCLEOTIDE SEQUENCE [LARGE SCALE GENOMIC DNA]</scope>
    <source>
        <strain evidence="6 7">ACS-093-V-SCH5</strain>
    </source>
</reference>
<dbReference type="HOGENOM" id="CLU_058421_1_1_11"/>
<dbReference type="EMBL" id="AGZR01000008">
    <property type="protein sequence ID" value="EPD32715.1"/>
    <property type="molecule type" value="Genomic_DNA"/>
</dbReference>
<keyword evidence="7" id="KW-1185">Reference proteome</keyword>
<dbReference type="OrthoDB" id="329282at2"/>
<feature type="compositionally biased region" description="Basic and acidic residues" evidence="5">
    <location>
        <begin position="146"/>
        <end position="156"/>
    </location>
</feature>
<dbReference type="InterPro" id="IPR032808">
    <property type="entry name" value="DoxX"/>
</dbReference>
<protein>
    <recommendedName>
        <fullName evidence="8">DoxX family protein</fullName>
    </recommendedName>
</protein>